<keyword evidence="1" id="KW-0472">Membrane</keyword>
<name>F9SWI4_VIBOR</name>
<keyword evidence="1" id="KW-0812">Transmembrane</keyword>
<protein>
    <submittedName>
        <fullName evidence="2">Uncharacterized protein</fullName>
    </submittedName>
</protein>
<feature type="transmembrane region" description="Helical" evidence="1">
    <location>
        <begin position="6"/>
        <end position="25"/>
    </location>
</feature>
<dbReference type="STRING" id="675816.VIA_003135"/>
<evidence type="ECO:0000313" key="3">
    <source>
        <dbReference type="Proteomes" id="UP000002817"/>
    </source>
</evidence>
<accession>F9SWI4</accession>
<evidence type="ECO:0000256" key="1">
    <source>
        <dbReference type="SAM" id="Phobius"/>
    </source>
</evidence>
<evidence type="ECO:0000313" key="2">
    <source>
        <dbReference type="EMBL" id="EGU47625.1"/>
    </source>
</evidence>
<comment type="caution">
    <text evidence="2">The sequence shown here is derived from an EMBL/GenBank/DDBJ whole genome shotgun (WGS) entry which is preliminary data.</text>
</comment>
<dbReference type="EMBL" id="AFWH01000048">
    <property type="protein sequence ID" value="EGU47625.1"/>
    <property type="molecule type" value="Genomic_DNA"/>
</dbReference>
<dbReference type="Proteomes" id="UP000002817">
    <property type="component" value="Unassembled WGS sequence"/>
</dbReference>
<organism evidence="2 3">
    <name type="scientific">Vibrio orientalis CIP 102891 = ATCC 33934</name>
    <dbReference type="NCBI Taxonomy" id="675816"/>
    <lineage>
        <taxon>Bacteria</taxon>
        <taxon>Pseudomonadati</taxon>
        <taxon>Pseudomonadota</taxon>
        <taxon>Gammaproteobacteria</taxon>
        <taxon>Vibrionales</taxon>
        <taxon>Vibrionaceae</taxon>
        <taxon>Vibrio</taxon>
        <taxon>Vibrio oreintalis group</taxon>
    </lineage>
</organism>
<reference evidence="2 3" key="1">
    <citation type="journal article" date="2012" name="Int. J. Syst. Evol. Microbiol.">
        <title>Vibrio caribbeanicus sp. nov., isolated from the marine sponge Scleritoderma cyanea.</title>
        <authorList>
            <person name="Hoffmann M."/>
            <person name="Monday S.R."/>
            <person name="Allard M.W."/>
            <person name="Strain E.A."/>
            <person name="Whittaker P."/>
            <person name="Naum M."/>
            <person name="McCarthy P.J."/>
            <person name="Lopez J.V."/>
            <person name="Fischer M."/>
            <person name="Brown E.W."/>
        </authorList>
    </citation>
    <scope>NUCLEOTIDE SEQUENCE [LARGE SCALE GENOMIC DNA]</scope>
    <source>
        <strain evidence="3">CIP 102891 / ATCC 33934</strain>
    </source>
</reference>
<proteinExistence type="predicted"/>
<dbReference type="RefSeq" id="WP_004418003.1">
    <property type="nucleotide sequence ID" value="NZ_ACZV01000005.1"/>
</dbReference>
<dbReference type="OrthoDB" id="5871735at2"/>
<keyword evidence="1" id="KW-1133">Transmembrane helix</keyword>
<dbReference type="PATRIC" id="fig|675816.5.peg.3283"/>
<dbReference type="AlphaFoldDB" id="F9SWI4"/>
<sequence>MNNIIASFIVISGLALGWLLALFGVSEHNRHFNSNTVTHIEIDDYRNAQSISLPIRFELTLKENQTYGVFAMLPSSQVGFSGKGAYTHNHQGMMFMYDTHTPLELDDAKEGLVEQLFVRPGAFDGRMTFVELDNDHAILVGHKVALYLQP</sequence>
<gene>
    <name evidence="2" type="ORF">VIOR3934_18850</name>
</gene>